<dbReference type="PANTHER" id="PTHR33281">
    <property type="entry name" value="UPF0187 PROTEIN YNEE"/>
    <property type="match status" value="1"/>
</dbReference>
<feature type="non-terminal residue" evidence="9">
    <location>
        <position position="1"/>
    </location>
</feature>
<dbReference type="GO" id="GO:0005886">
    <property type="term" value="C:plasma membrane"/>
    <property type="evidence" value="ECO:0007669"/>
    <property type="project" value="UniProtKB-SubCell"/>
</dbReference>
<evidence type="ECO:0000256" key="3">
    <source>
        <dbReference type="ARBA" id="ARBA00022475"/>
    </source>
</evidence>
<protein>
    <submittedName>
        <fullName evidence="9">Uncharacterized protein</fullName>
    </submittedName>
</protein>
<feature type="transmembrane region" description="Helical" evidence="8">
    <location>
        <begin position="390"/>
        <end position="408"/>
    </location>
</feature>
<evidence type="ECO:0000256" key="7">
    <source>
        <dbReference type="ARBA" id="ARBA00023136"/>
    </source>
</evidence>
<keyword evidence="10" id="KW-1185">Reference proteome</keyword>
<evidence type="ECO:0000256" key="4">
    <source>
        <dbReference type="ARBA" id="ARBA00022692"/>
    </source>
</evidence>
<dbReference type="OMA" id="HITERSH"/>
<dbReference type="InterPro" id="IPR044669">
    <property type="entry name" value="YneE/VCCN1/2-like"/>
</dbReference>
<evidence type="ECO:0000256" key="5">
    <source>
        <dbReference type="ARBA" id="ARBA00022989"/>
    </source>
</evidence>
<gene>
    <name evidence="9" type="ORF">KFL_004710010</name>
</gene>
<keyword evidence="4 8" id="KW-0812">Transmembrane</keyword>
<evidence type="ECO:0000256" key="6">
    <source>
        <dbReference type="ARBA" id="ARBA00023065"/>
    </source>
</evidence>
<dbReference type="OrthoDB" id="1368at2759"/>
<accession>A0A1Y1IFV6</accession>
<comment type="subcellular location">
    <subcellularLocation>
        <location evidence="1">Cell membrane</location>
        <topology evidence="1">Multi-pass membrane protein</topology>
    </subcellularLocation>
</comment>
<evidence type="ECO:0000256" key="8">
    <source>
        <dbReference type="SAM" id="Phobius"/>
    </source>
</evidence>
<evidence type="ECO:0000256" key="1">
    <source>
        <dbReference type="ARBA" id="ARBA00004651"/>
    </source>
</evidence>
<dbReference type="Proteomes" id="UP000054558">
    <property type="component" value="Unassembled WGS sequence"/>
</dbReference>
<proteinExistence type="predicted"/>
<keyword evidence="6" id="KW-0406">Ion transport</keyword>
<evidence type="ECO:0000313" key="9">
    <source>
        <dbReference type="EMBL" id="GAQ88932.1"/>
    </source>
</evidence>
<keyword evidence="5 8" id="KW-1133">Transmembrane helix</keyword>
<sequence>FFPSEFQESLDETLVGSKLLKLQAKTEEPLPASSAWTKSKISQQFSTTLTMASKSSPPGGLVPNEKETAIPMPAKAQGAQARKHEGLIDYSMVDGANLFKPPNPNSPLVAPLRDLKKAGLIPHGTYIYDANHPIRLLFRMTGTAAKMAFLSSSFWLIICAHVLLLICYYQTDHNKIRIDTTPGNTPWPFLRSSTYAGFLGTLVSFVLVFQTTQSYNRFFVQYDACNLVAKAAWQFTTDLRTRFDDDRFPGATVVRKKLLNYCIACCYLGFGWLPHYKKNDLHVWTLKRVHDRQLLTPEEEAHILALPEGVKPVFSVVKWTMYLIFQEFRAGHITERSHDMLATAFLRLFNGFSTLYEYAAMPVPFAFYHLLNVMAIGYLLILAYTQVFSSGYWSIFPMVLTVLCTLGIRELSNALADPFGCDETDIPVLDSVLLWDWFFTDCAMGHIEKFKYTVESE</sequence>
<dbReference type="Pfam" id="PF25539">
    <property type="entry name" value="Bestrophin_2"/>
    <property type="match status" value="1"/>
</dbReference>
<dbReference type="AlphaFoldDB" id="A0A1Y1IFV6"/>
<keyword evidence="2" id="KW-0813">Transport</keyword>
<dbReference type="EMBL" id="DF237420">
    <property type="protein sequence ID" value="GAQ88932.1"/>
    <property type="molecule type" value="Genomic_DNA"/>
</dbReference>
<evidence type="ECO:0000313" key="10">
    <source>
        <dbReference type="Proteomes" id="UP000054558"/>
    </source>
</evidence>
<feature type="transmembrane region" description="Helical" evidence="8">
    <location>
        <begin position="147"/>
        <end position="169"/>
    </location>
</feature>
<evidence type="ECO:0000256" key="2">
    <source>
        <dbReference type="ARBA" id="ARBA00022448"/>
    </source>
</evidence>
<feature type="transmembrane region" description="Helical" evidence="8">
    <location>
        <begin position="365"/>
        <end position="384"/>
    </location>
</feature>
<keyword evidence="7 8" id="KW-0472">Membrane</keyword>
<dbReference type="GO" id="GO:0005254">
    <property type="term" value="F:chloride channel activity"/>
    <property type="evidence" value="ECO:0007669"/>
    <property type="project" value="InterPro"/>
</dbReference>
<dbReference type="PANTHER" id="PTHR33281:SF19">
    <property type="entry name" value="VOLTAGE-DEPENDENT ANION CHANNEL-FORMING PROTEIN YNEE"/>
    <property type="match status" value="1"/>
</dbReference>
<organism evidence="9 10">
    <name type="scientific">Klebsormidium nitens</name>
    <name type="common">Green alga</name>
    <name type="synonym">Ulothrix nitens</name>
    <dbReference type="NCBI Taxonomy" id="105231"/>
    <lineage>
        <taxon>Eukaryota</taxon>
        <taxon>Viridiplantae</taxon>
        <taxon>Streptophyta</taxon>
        <taxon>Klebsormidiophyceae</taxon>
        <taxon>Klebsormidiales</taxon>
        <taxon>Klebsormidiaceae</taxon>
        <taxon>Klebsormidium</taxon>
    </lineage>
</organism>
<name>A0A1Y1IFV6_KLENI</name>
<keyword evidence="3" id="KW-1003">Cell membrane</keyword>
<reference evidence="9 10" key="1">
    <citation type="journal article" date="2014" name="Nat. Commun.">
        <title>Klebsormidium flaccidum genome reveals primary factors for plant terrestrial adaptation.</title>
        <authorList>
            <person name="Hori K."/>
            <person name="Maruyama F."/>
            <person name="Fujisawa T."/>
            <person name="Togashi T."/>
            <person name="Yamamoto N."/>
            <person name="Seo M."/>
            <person name="Sato S."/>
            <person name="Yamada T."/>
            <person name="Mori H."/>
            <person name="Tajima N."/>
            <person name="Moriyama T."/>
            <person name="Ikeuchi M."/>
            <person name="Watanabe M."/>
            <person name="Wada H."/>
            <person name="Kobayashi K."/>
            <person name="Saito M."/>
            <person name="Masuda T."/>
            <person name="Sasaki-Sekimoto Y."/>
            <person name="Mashiguchi K."/>
            <person name="Awai K."/>
            <person name="Shimojima M."/>
            <person name="Masuda S."/>
            <person name="Iwai M."/>
            <person name="Nobusawa T."/>
            <person name="Narise T."/>
            <person name="Kondo S."/>
            <person name="Saito H."/>
            <person name="Sato R."/>
            <person name="Murakawa M."/>
            <person name="Ihara Y."/>
            <person name="Oshima-Yamada Y."/>
            <person name="Ohtaka K."/>
            <person name="Satoh M."/>
            <person name="Sonobe K."/>
            <person name="Ishii M."/>
            <person name="Ohtani R."/>
            <person name="Kanamori-Sato M."/>
            <person name="Honoki R."/>
            <person name="Miyazaki D."/>
            <person name="Mochizuki H."/>
            <person name="Umetsu J."/>
            <person name="Higashi K."/>
            <person name="Shibata D."/>
            <person name="Kamiya Y."/>
            <person name="Sato N."/>
            <person name="Nakamura Y."/>
            <person name="Tabata S."/>
            <person name="Ida S."/>
            <person name="Kurokawa K."/>
            <person name="Ohta H."/>
        </authorList>
    </citation>
    <scope>NUCLEOTIDE SEQUENCE [LARGE SCALE GENOMIC DNA]</scope>
    <source>
        <strain evidence="9 10">NIES-2285</strain>
    </source>
</reference>